<dbReference type="PANTHER" id="PTHR34825">
    <property type="entry name" value="CONSERVED PROTEIN, WITH A WEAK D-GALACTARATE DEHYDRATASE/ALTRONATE HYDROLASE DOMAIN"/>
    <property type="match status" value="1"/>
</dbReference>
<sequence length="653" mass="77114">LCASFLSLTNMLFVLYLFPLVIIANAMESGYIEITNTSSDLSMSDLEKLTNEYDIGLLDFYDAVKSKGFVDKTEFILEFFKHRYVLTTSPRRYGRTLLIDMLKSFSEIPVDANGTRLPIQSTNYYTVFSTNNLSIFRDEHAAFIREHFMQYPIILLDFNKLDCRHWSNFREDMSEFIGDIFEYHKYLLHSPYLNPQQKRQIYKYSKHAEHLGLSNKINSLKFLSQMLYTHFKKKCIVLVDDLDSPLQDSIFNPRSNIRQTVLSVKNMMGNLLNANPYVDRAYLGACARLSKVMADNLHGVKHFYFTDKHEFNRFFGMTEKEVIGLTKKLNFEMNFDKIKRFYNGYGVVGSDIRIYSLYSVINYFEQTVWDTYFYFYYSRFTEELLLKNGLYEKFFALFKKQTVEIYDIEPTEEKMYTLKKFIHRDSITEIEPEYVDLYLGLLVDLSYFTIVEKRRTERGEVFKIVVPNEEISWEIERHMYMQNFMKEKFKVGDGLVFYYMRAIRNLGPTNTTYAQLGKSARNLFRNKGFPKSHLQLVYTMFAYPWFEHEEFARVRTDVVVNEGHTIDLMIGRKDKTGIIMKMATEGHVEEESMRVLREMVGKRYYDVFSRKYKYLNISTLVLVAFYLNAQGNCSVSYLYNSTDIGLAQTVIIP</sequence>
<evidence type="ECO:0000256" key="1">
    <source>
        <dbReference type="SAM" id="SignalP"/>
    </source>
</evidence>
<keyword evidence="1" id="KW-0732">Signal</keyword>
<accession>A0A1B6E0S2</accession>
<evidence type="ECO:0000313" key="3">
    <source>
        <dbReference type="EMBL" id="JAS31509.1"/>
    </source>
</evidence>
<organism evidence="3">
    <name type="scientific">Clastoptera arizonana</name>
    <name type="common">Arizona spittle bug</name>
    <dbReference type="NCBI Taxonomy" id="38151"/>
    <lineage>
        <taxon>Eukaryota</taxon>
        <taxon>Metazoa</taxon>
        <taxon>Ecdysozoa</taxon>
        <taxon>Arthropoda</taxon>
        <taxon>Hexapoda</taxon>
        <taxon>Insecta</taxon>
        <taxon>Pterygota</taxon>
        <taxon>Neoptera</taxon>
        <taxon>Paraneoptera</taxon>
        <taxon>Hemiptera</taxon>
        <taxon>Auchenorrhyncha</taxon>
        <taxon>Cercopoidea</taxon>
        <taxon>Clastopteridae</taxon>
        <taxon>Clastoptera</taxon>
    </lineage>
</organism>
<dbReference type="AlphaFoldDB" id="A0A1B6E0S2"/>
<protein>
    <recommendedName>
        <fullName evidence="2">AAA-ATPase-like domain-containing protein</fullName>
    </recommendedName>
</protein>
<gene>
    <name evidence="3" type="ORF">g.8123</name>
</gene>
<evidence type="ECO:0000259" key="2">
    <source>
        <dbReference type="Pfam" id="PF09820"/>
    </source>
</evidence>
<feature type="domain" description="AAA-ATPase-like" evidence="2">
    <location>
        <begin position="58"/>
        <end position="289"/>
    </location>
</feature>
<dbReference type="Pfam" id="PF09820">
    <property type="entry name" value="AAA-ATPase_like"/>
    <property type="match status" value="1"/>
</dbReference>
<dbReference type="PANTHER" id="PTHR34825:SF1">
    <property type="entry name" value="AAA-ATPASE-LIKE DOMAIN-CONTAINING PROTEIN"/>
    <property type="match status" value="1"/>
</dbReference>
<reference evidence="3" key="1">
    <citation type="submission" date="2015-12" db="EMBL/GenBank/DDBJ databases">
        <title>De novo transcriptome assembly of four potential Pierce s Disease insect vectors from Arizona vineyards.</title>
        <authorList>
            <person name="Tassone E.E."/>
        </authorList>
    </citation>
    <scope>NUCLEOTIDE SEQUENCE</scope>
</reference>
<name>A0A1B6E0S2_9HEMI</name>
<feature type="signal peptide" evidence="1">
    <location>
        <begin position="1"/>
        <end position="26"/>
    </location>
</feature>
<dbReference type="EMBL" id="GEDC01005789">
    <property type="protein sequence ID" value="JAS31509.1"/>
    <property type="molecule type" value="Transcribed_RNA"/>
</dbReference>
<proteinExistence type="predicted"/>
<feature type="chain" id="PRO_5008581706" description="AAA-ATPase-like domain-containing protein" evidence="1">
    <location>
        <begin position="27"/>
        <end position="653"/>
    </location>
</feature>
<dbReference type="InterPro" id="IPR018631">
    <property type="entry name" value="AAA-ATPase-like_dom"/>
</dbReference>
<feature type="non-terminal residue" evidence="3">
    <location>
        <position position="1"/>
    </location>
</feature>